<dbReference type="InterPro" id="IPR011701">
    <property type="entry name" value="MFS"/>
</dbReference>
<feature type="transmembrane region" description="Helical" evidence="1">
    <location>
        <begin position="86"/>
        <end position="104"/>
    </location>
</feature>
<feature type="transmembrane region" description="Helical" evidence="1">
    <location>
        <begin position="354"/>
        <end position="379"/>
    </location>
</feature>
<dbReference type="Gene3D" id="1.20.1250.20">
    <property type="entry name" value="MFS general substrate transporter like domains"/>
    <property type="match status" value="1"/>
</dbReference>
<dbReference type="CDD" id="cd06174">
    <property type="entry name" value="MFS"/>
    <property type="match status" value="1"/>
</dbReference>
<feature type="transmembrane region" description="Helical" evidence="1">
    <location>
        <begin position="253"/>
        <end position="275"/>
    </location>
</feature>
<keyword evidence="1" id="KW-0812">Transmembrane</keyword>
<keyword evidence="3" id="KW-1185">Reference proteome</keyword>
<dbReference type="RefSeq" id="WP_129725664.1">
    <property type="nucleotide sequence ID" value="NZ_CP101807.1"/>
</dbReference>
<gene>
    <name evidence="2" type="primary">yihN</name>
    <name evidence="2" type="ORF">NCTC10181_00746</name>
</gene>
<dbReference type="InterPro" id="IPR036259">
    <property type="entry name" value="MFS_trans_sf"/>
</dbReference>
<feature type="transmembrane region" description="Helical" evidence="1">
    <location>
        <begin position="165"/>
        <end position="184"/>
    </location>
</feature>
<name>A0A449B2P8_9BACT</name>
<feature type="transmembrane region" description="Helical" evidence="1">
    <location>
        <begin position="318"/>
        <end position="342"/>
    </location>
</feature>
<dbReference type="OrthoDB" id="391626at2"/>
<feature type="transmembrane region" description="Helical" evidence="1">
    <location>
        <begin position="391"/>
        <end position="411"/>
    </location>
</feature>
<proteinExistence type="predicted"/>
<feature type="transmembrane region" description="Helical" evidence="1">
    <location>
        <begin position="124"/>
        <end position="144"/>
    </location>
</feature>
<evidence type="ECO:0000313" key="3">
    <source>
        <dbReference type="Proteomes" id="UP000290985"/>
    </source>
</evidence>
<dbReference type="GO" id="GO:0022857">
    <property type="term" value="F:transmembrane transporter activity"/>
    <property type="evidence" value="ECO:0007669"/>
    <property type="project" value="InterPro"/>
</dbReference>
<accession>A0A449B2P8</accession>
<sequence length="479" mass="53494">MLKKLTSKLTSKGFTTNQIFALIILAAADVFVIAAPYYIKNIVPNLHLYLGVREDDVAKITAVIGWVTLATQLPGGFLANKFPSRWLLFLAVLSTGLIGFWFGITVLNQQSFDKDSLVNTYKAIWGLWGISSTLIFWTPLWKLVSQQATKENQAFAYGIQGTANGFLGLFFVYVIGVIVTYVWIPATSKSDKTPFAVYSFLLSAFLVATSFMVLFFVKEKYTKSEEKITVSNLMHKLKTNLISIFKAMKNWKLWAMSIFVMGAYIFQSVLGYYIINMMENVYIAPVILVSILAGLRTYGLRMLVSGYVGRFADKFKSYVLLLVFALMAGMACLVVFTILPSFGTNFAQNSALKVFFLIILSICFILGGIVTWTIVTLRFTQISEVHIEKKAYASSIGLISFIAFSPDAWFYELAGYVGGIYTPVGATNTSAFGYQLIILIAIAFAFIGLIAGLIVFLSNRAELKRLGKTDYRWRELQND</sequence>
<protein>
    <submittedName>
        <fullName evidence="2">Inner membrane protein yihN</fullName>
    </submittedName>
</protein>
<feature type="transmembrane region" description="Helical" evidence="1">
    <location>
        <begin position="431"/>
        <end position="457"/>
    </location>
</feature>
<keyword evidence="1" id="KW-0472">Membrane</keyword>
<dbReference type="SUPFAM" id="SSF103473">
    <property type="entry name" value="MFS general substrate transporter"/>
    <property type="match status" value="1"/>
</dbReference>
<dbReference type="EMBL" id="LR215036">
    <property type="protein sequence ID" value="VEU74877.1"/>
    <property type="molecule type" value="Genomic_DNA"/>
</dbReference>
<feature type="transmembrane region" description="Helical" evidence="1">
    <location>
        <begin position="59"/>
        <end position="79"/>
    </location>
</feature>
<organism evidence="2 3">
    <name type="scientific">Mycoplasmopsis citelli</name>
    <dbReference type="NCBI Taxonomy" id="171281"/>
    <lineage>
        <taxon>Bacteria</taxon>
        <taxon>Bacillati</taxon>
        <taxon>Mycoplasmatota</taxon>
        <taxon>Mycoplasmoidales</taxon>
        <taxon>Metamycoplasmataceae</taxon>
        <taxon>Mycoplasmopsis</taxon>
    </lineage>
</organism>
<dbReference type="Pfam" id="PF07690">
    <property type="entry name" value="MFS_1"/>
    <property type="match status" value="1"/>
</dbReference>
<feature type="transmembrane region" description="Helical" evidence="1">
    <location>
        <begin position="281"/>
        <end position="298"/>
    </location>
</feature>
<feature type="transmembrane region" description="Helical" evidence="1">
    <location>
        <begin position="196"/>
        <end position="217"/>
    </location>
</feature>
<keyword evidence="1" id="KW-1133">Transmembrane helix</keyword>
<feature type="transmembrane region" description="Helical" evidence="1">
    <location>
        <begin position="20"/>
        <end position="39"/>
    </location>
</feature>
<evidence type="ECO:0000256" key="1">
    <source>
        <dbReference type="SAM" id="Phobius"/>
    </source>
</evidence>
<dbReference type="AlphaFoldDB" id="A0A449B2P8"/>
<dbReference type="KEGG" id="mcit:NCTC10181_00746"/>
<evidence type="ECO:0000313" key="2">
    <source>
        <dbReference type="EMBL" id="VEU74877.1"/>
    </source>
</evidence>
<reference evidence="2 3" key="1">
    <citation type="submission" date="2019-01" db="EMBL/GenBank/DDBJ databases">
        <authorList>
            <consortium name="Pathogen Informatics"/>
        </authorList>
    </citation>
    <scope>NUCLEOTIDE SEQUENCE [LARGE SCALE GENOMIC DNA]</scope>
    <source>
        <strain evidence="2 3">NCTC10181</strain>
    </source>
</reference>
<dbReference type="Proteomes" id="UP000290985">
    <property type="component" value="Chromosome"/>
</dbReference>